<feature type="transmembrane region" description="Helical" evidence="1">
    <location>
        <begin position="20"/>
        <end position="41"/>
    </location>
</feature>
<gene>
    <name evidence="3" type="ORF">C1H87_10845</name>
</gene>
<keyword evidence="1" id="KW-1133">Transmembrane helix</keyword>
<evidence type="ECO:0000256" key="1">
    <source>
        <dbReference type="SAM" id="Phobius"/>
    </source>
</evidence>
<feature type="domain" description="CAAX prenyl protease 2/Lysostaphin resistance protein A-like" evidence="2">
    <location>
        <begin position="155"/>
        <end position="262"/>
    </location>
</feature>
<feature type="transmembrane region" description="Helical" evidence="1">
    <location>
        <begin position="195"/>
        <end position="213"/>
    </location>
</feature>
<feature type="transmembrane region" description="Helical" evidence="1">
    <location>
        <begin position="116"/>
        <end position="135"/>
    </location>
</feature>
<keyword evidence="1" id="KW-0812">Transmembrane</keyword>
<evidence type="ECO:0000313" key="3">
    <source>
        <dbReference type="EMBL" id="AUP79172.1"/>
    </source>
</evidence>
<evidence type="ECO:0000313" key="4">
    <source>
        <dbReference type="Proteomes" id="UP000235826"/>
    </source>
</evidence>
<organism evidence="3 4">
    <name type="scientific">Flavivirga eckloniae</name>
    <dbReference type="NCBI Taxonomy" id="1803846"/>
    <lineage>
        <taxon>Bacteria</taxon>
        <taxon>Pseudomonadati</taxon>
        <taxon>Bacteroidota</taxon>
        <taxon>Flavobacteriia</taxon>
        <taxon>Flavobacteriales</taxon>
        <taxon>Flavobacteriaceae</taxon>
        <taxon>Flavivirga</taxon>
    </lineage>
</organism>
<name>A0A2K9PQ32_9FLAO</name>
<dbReference type="EMBL" id="CP025791">
    <property type="protein sequence ID" value="AUP79172.1"/>
    <property type="molecule type" value="Genomic_DNA"/>
</dbReference>
<reference evidence="3 4" key="1">
    <citation type="submission" date="2018-01" db="EMBL/GenBank/DDBJ databases">
        <title>Complete genome sequence of Flavivirga eckloniae ECD14 isolated from seaweed Ecklonia cava.</title>
        <authorList>
            <person name="Lee J.H."/>
            <person name="Baik K.S."/>
            <person name="Seong C.N."/>
        </authorList>
    </citation>
    <scope>NUCLEOTIDE SEQUENCE [LARGE SCALE GENOMIC DNA]</scope>
    <source>
        <strain evidence="3 4">ECD14</strain>
    </source>
</reference>
<sequence>MIKLFPKPLTSDMEIQKKYSWQVAMGLLVLFVLGALVNVPFSRELKRLKLKQRETDTKLMEPISSVLIDTGISSVIIGTIFIFIGLWVCRKANLGAPGLAAFFSKHSNLKYFSKKIMLFSIIIGSIIALILLGLFEVQKIFYPIVAVNERPSKTFYILASFSAAIIEEVIFRLGVMSLIITVIQYFKMEHPISNTVIWTGIILSSIIFGLIHLPMTSNFFELTTFTICITMIGNLITGCTFGWVYWKWGLLNAMLSHFVFDIFFHVVGSPFA</sequence>
<accession>A0A2K9PQ32</accession>
<feature type="transmembrane region" description="Helical" evidence="1">
    <location>
        <begin position="155"/>
        <end position="183"/>
    </location>
</feature>
<dbReference type="GO" id="GO:0004175">
    <property type="term" value="F:endopeptidase activity"/>
    <property type="evidence" value="ECO:0007669"/>
    <property type="project" value="UniProtKB-ARBA"/>
</dbReference>
<feature type="transmembrane region" description="Helical" evidence="1">
    <location>
        <begin position="62"/>
        <end position="88"/>
    </location>
</feature>
<dbReference type="Pfam" id="PF02517">
    <property type="entry name" value="Rce1-like"/>
    <property type="match status" value="1"/>
</dbReference>
<proteinExistence type="predicted"/>
<dbReference type="Proteomes" id="UP000235826">
    <property type="component" value="Chromosome"/>
</dbReference>
<dbReference type="InterPro" id="IPR003675">
    <property type="entry name" value="Rce1/LyrA-like_dom"/>
</dbReference>
<dbReference type="GO" id="GO:0080120">
    <property type="term" value="P:CAAX-box protein maturation"/>
    <property type="evidence" value="ECO:0007669"/>
    <property type="project" value="UniProtKB-ARBA"/>
</dbReference>
<dbReference type="KEGG" id="fek:C1H87_10845"/>
<keyword evidence="4" id="KW-1185">Reference proteome</keyword>
<protein>
    <recommendedName>
        <fullName evidence="2">CAAX prenyl protease 2/Lysostaphin resistance protein A-like domain-containing protein</fullName>
    </recommendedName>
</protein>
<dbReference type="AlphaFoldDB" id="A0A2K9PQ32"/>
<feature type="transmembrane region" description="Helical" evidence="1">
    <location>
        <begin position="225"/>
        <end position="246"/>
    </location>
</feature>
<keyword evidence="1" id="KW-0472">Membrane</keyword>
<evidence type="ECO:0000259" key="2">
    <source>
        <dbReference type="Pfam" id="PF02517"/>
    </source>
</evidence>